<protein>
    <submittedName>
        <fullName evidence="4">SAM-dependent methyltransferase</fullName>
    </submittedName>
</protein>
<dbReference type="RefSeq" id="WP_173442615.1">
    <property type="nucleotide sequence ID" value="NZ_LECT01000010.1"/>
</dbReference>
<keyword evidence="2" id="KW-0732">Signal</keyword>
<gene>
    <name evidence="4" type="ORF">RISK_001200</name>
</gene>
<dbReference type="EMBL" id="LECT01000010">
    <property type="protein sequence ID" value="KLU06886.1"/>
    <property type="molecule type" value="Genomic_DNA"/>
</dbReference>
<dbReference type="PANTHER" id="PTHR43591:SF24">
    <property type="entry name" value="2-METHOXY-6-POLYPRENYL-1,4-BENZOQUINOL METHYLASE, MITOCHONDRIAL"/>
    <property type="match status" value="1"/>
</dbReference>
<proteinExistence type="predicted"/>
<dbReference type="GO" id="GO:0032259">
    <property type="term" value="P:methylation"/>
    <property type="evidence" value="ECO:0007669"/>
    <property type="project" value="UniProtKB-KW"/>
</dbReference>
<dbReference type="AlphaFoldDB" id="A0A0J1BK34"/>
<dbReference type="STRING" id="595434.RISK_001200"/>
<dbReference type="SUPFAM" id="SSF53335">
    <property type="entry name" value="S-adenosyl-L-methionine-dependent methyltransferases"/>
    <property type="match status" value="1"/>
</dbReference>
<dbReference type="InterPro" id="IPR029063">
    <property type="entry name" value="SAM-dependent_MTases_sf"/>
</dbReference>
<evidence type="ECO:0000313" key="5">
    <source>
        <dbReference type="Proteomes" id="UP000036367"/>
    </source>
</evidence>
<sequence length="293" mass="32407">MRFTLLHALGVLVGLAAITTGNVDADDLIAADETGKVARQSEKPRPNEEARRTYMGRIVAQPMSHRGAAWLVRPERDDEEKAGESFDRLGLEAGMTVVDLGCGNGYWTIPMARAVAVKPKTDSSDGVAAVDPNDESDGAASETESLEGQVLAVDIQREMLQMLQRNAARAKLDNIQPVLGAIDDPKLPTGQVDLVLLVDVYHEFSHPESMLWSIRQSLKPEGVIALLEYRAEDPAVPIKPLHKMSKAQIMQEYKASDLKLVREYNALPWQHLMFFARDDSPLPEIEPEPFTQE</sequence>
<feature type="signal peptide" evidence="2">
    <location>
        <begin position="1"/>
        <end position="25"/>
    </location>
</feature>
<dbReference type="Proteomes" id="UP000036367">
    <property type="component" value="Unassembled WGS sequence"/>
</dbReference>
<evidence type="ECO:0000256" key="1">
    <source>
        <dbReference type="SAM" id="MobiDB-lite"/>
    </source>
</evidence>
<dbReference type="PANTHER" id="PTHR43591">
    <property type="entry name" value="METHYLTRANSFERASE"/>
    <property type="match status" value="1"/>
</dbReference>
<feature type="region of interest" description="Disordered" evidence="1">
    <location>
        <begin position="120"/>
        <end position="146"/>
    </location>
</feature>
<evidence type="ECO:0000313" key="4">
    <source>
        <dbReference type="EMBL" id="KLU06886.1"/>
    </source>
</evidence>
<dbReference type="PATRIC" id="fig|595434.4.peg.1152"/>
<comment type="caution">
    <text evidence="4">The sequence shown here is derived from an EMBL/GenBank/DDBJ whole genome shotgun (WGS) entry which is preliminary data.</text>
</comment>
<dbReference type="Pfam" id="PF13847">
    <property type="entry name" value="Methyltransf_31"/>
    <property type="match status" value="1"/>
</dbReference>
<evidence type="ECO:0000259" key="3">
    <source>
        <dbReference type="Pfam" id="PF13847"/>
    </source>
</evidence>
<dbReference type="InterPro" id="IPR025714">
    <property type="entry name" value="Methyltranfer_dom"/>
</dbReference>
<accession>A0A0J1BK34</accession>
<organism evidence="4 5">
    <name type="scientific">Rhodopirellula islandica</name>
    <dbReference type="NCBI Taxonomy" id="595434"/>
    <lineage>
        <taxon>Bacteria</taxon>
        <taxon>Pseudomonadati</taxon>
        <taxon>Planctomycetota</taxon>
        <taxon>Planctomycetia</taxon>
        <taxon>Pirellulales</taxon>
        <taxon>Pirellulaceae</taxon>
        <taxon>Rhodopirellula</taxon>
    </lineage>
</organism>
<dbReference type="CDD" id="cd02440">
    <property type="entry name" value="AdoMet_MTases"/>
    <property type="match status" value="1"/>
</dbReference>
<dbReference type="Gene3D" id="3.40.50.150">
    <property type="entry name" value="Vaccinia Virus protein VP39"/>
    <property type="match status" value="2"/>
</dbReference>
<keyword evidence="4" id="KW-0489">Methyltransferase</keyword>
<evidence type="ECO:0000256" key="2">
    <source>
        <dbReference type="SAM" id="SignalP"/>
    </source>
</evidence>
<keyword evidence="5" id="KW-1185">Reference proteome</keyword>
<name>A0A0J1BK34_RHOIS</name>
<reference evidence="4" key="1">
    <citation type="submission" date="2015-05" db="EMBL/GenBank/DDBJ databases">
        <title>Permanent draft genome of Rhodopirellula islandicus K833.</title>
        <authorList>
            <person name="Kizina J."/>
            <person name="Richter M."/>
            <person name="Glockner F.O."/>
            <person name="Harder J."/>
        </authorList>
    </citation>
    <scope>NUCLEOTIDE SEQUENCE [LARGE SCALE GENOMIC DNA]</scope>
    <source>
        <strain evidence="4">K833</strain>
    </source>
</reference>
<feature type="chain" id="PRO_5005248260" evidence="2">
    <location>
        <begin position="26"/>
        <end position="293"/>
    </location>
</feature>
<feature type="domain" description="Methyltransferase" evidence="3">
    <location>
        <begin position="92"/>
        <end position="242"/>
    </location>
</feature>
<keyword evidence="4" id="KW-0808">Transferase</keyword>
<dbReference type="GO" id="GO:0008168">
    <property type="term" value="F:methyltransferase activity"/>
    <property type="evidence" value="ECO:0007669"/>
    <property type="project" value="UniProtKB-KW"/>
</dbReference>